<reference evidence="2 3" key="1">
    <citation type="journal article" date="2016" name="Nat. Commun.">
        <title>Thousands of microbial genomes shed light on interconnected biogeochemical processes in an aquifer system.</title>
        <authorList>
            <person name="Anantharaman K."/>
            <person name="Brown C.T."/>
            <person name="Hug L.A."/>
            <person name="Sharon I."/>
            <person name="Castelle C.J."/>
            <person name="Probst A.J."/>
            <person name="Thomas B.C."/>
            <person name="Singh A."/>
            <person name="Wilkins M.J."/>
            <person name="Karaoz U."/>
            <person name="Brodie E.L."/>
            <person name="Williams K.H."/>
            <person name="Hubbard S.S."/>
            <person name="Banfield J.F."/>
        </authorList>
    </citation>
    <scope>NUCLEOTIDE SEQUENCE [LARGE SCALE GENOMIC DNA]</scope>
</reference>
<dbReference type="InterPro" id="IPR043734">
    <property type="entry name" value="DUF5678"/>
</dbReference>
<organism evidence="2 3">
    <name type="scientific">Candidatus Jorgensenbacteria bacterium RIFCSPLOWO2_01_FULL_45_25b</name>
    <dbReference type="NCBI Taxonomy" id="1798471"/>
    <lineage>
        <taxon>Bacteria</taxon>
        <taxon>Candidatus Joergenseniibacteriota</taxon>
    </lineage>
</organism>
<evidence type="ECO:0000313" key="2">
    <source>
        <dbReference type="EMBL" id="OGG39781.1"/>
    </source>
</evidence>
<protein>
    <recommendedName>
        <fullName evidence="1">DUF5678 domain-containing protein</fullName>
    </recommendedName>
</protein>
<dbReference type="Pfam" id="PF18929">
    <property type="entry name" value="DUF5678"/>
    <property type="match status" value="1"/>
</dbReference>
<comment type="caution">
    <text evidence="2">The sequence shown here is derived from an EMBL/GenBank/DDBJ whole genome shotgun (WGS) entry which is preliminary data.</text>
</comment>
<evidence type="ECO:0000259" key="1">
    <source>
        <dbReference type="Pfam" id="PF18929"/>
    </source>
</evidence>
<proteinExistence type="predicted"/>
<feature type="domain" description="DUF5678" evidence="1">
    <location>
        <begin position="32"/>
        <end position="66"/>
    </location>
</feature>
<evidence type="ECO:0000313" key="3">
    <source>
        <dbReference type="Proteomes" id="UP000176996"/>
    </source>
</evidence>
<dbReference type="AlphaFoldDB" id="A0A1F6BS64"/>
<dbReference type="Proteomes" id="UP000176996">
    <property type="component" value="Unassembled WGS sequence"/>
</dbReference>
<name>A0A1F6BS64_9BACT</name>
<accession>A0A1F6BS64</accession>
<sequence>MRRKSKAGLVFLFILWYIFYMKRMQLPVIDIKKYGGKQVAIVAGKIVGAGDDTHALVKGVKKKFPHVTWREILLVSVPKGLTVIYGI</sequence>
<dbReference type="STRING" id="1798471.A3A21_02400"/>
<dbReference type="EMBL" id="MFKK01000035">
    <property type="protein sequence ID" value="OGG39781.1"/>
    <property type="molecule type" value="Genomic_DNA"/>
</dbReference>
<gene>
    <name evidence="2" type="ORF">A3A21_02400</name>
</gene>